<comment type="pathway">
    <text evidence="2 10">Purine metabolism; IMP biosynthesis via de novo pathway; 5-formamido-1-(5-phospho-D-ribosyl)imidazole-4-carboxamide from 5-amino-1-(5-phospho-D-ribosyl)imidazole-4-carboxamide (10-formyl THF route): step 1/1.</text>
</comment>
<keyword evidence="6 10" id="KW-0378">Hydrolase</keyword>
<evidence type="ECO:0000256" key="2">
    <source>
        <dbReference type="ARBA" id="ARBA00004954"/>
    </source>
</evidence>
<keyword evidence="5 10" id="KW-0658">Purine biosynthesis</keyword>
<dbReference type="InterPro" id="IPR016193">
    <property type="entry name" value="Cytidine_deaminase-like"/>
</dbReference>
<keyword evidence="4 10" id="KW-0808">Transferase</keyword>
<dbReference type="GO" id="GO:0006189">
    <property type="term" value="P:'de novo' IMP biosynthetic process"/>
    <property type="evidence" value="ECO:0007669"/>
    <property type="project" value="UniProtKB-UniRule"/>
</dbReference>
<keyword evidence="7 10" id="KW-0511">Multifunctional enzyme</keyword>
<comment type="pathway">
    <text evidence="1 10">Purine metabolism; IMP biosynthesis via de novo pathway; IMP from 5-formamido-1-(5-phospho-D-ribosyl)imidazole-4-carboxamide: step 1/1.</text>
</comment>
<dbReference type="GO" id="GO:0003937">
    <property type="term" value="F:IMP cyclohydrolase activity"/>
    <property type="evidence" value="ECO:0007669"/>
    <property type="project" value="UniProtKB-UniRule"/>
</dbReference>
<evidence type="ECO:0000256" key="3">
    <source>
        <dbReference type="ARBA" id="ARBA00007667"/>
    </source>
</evidence>
<dbReference type="HAMAP" id="MF_00139">
    <property type="entry name" value="PurH"/>
    <property type="match status" value="1"/>
</dbReference>
<dbReference type="PROSITE" id="PS51855">
    <property type="entry name" value="MGS"/>
    <property type="match status" value="1"/>
</dbReference>
<dbReference type="InterPro" id="IPR024051">
    <property type="entry name" value="AICAR_Tfase_dup_dom_sf"/>
</dbReference>
<evidence type="ECO:0000256" key="9">
    <source>
        <dbReference type="ARBA" id="ARBA00050687"/>
    </source>
</evidence>
<dbReference type="FunFam" id="3.40.140.20:FF:000001">
    <property type="entry name" value="Bifunctional purine biosynthesis protein PurH"/>
    <property type="match status" value="1"/>
</dbReference>
<proteinExistence type="inferred from homology"/>
<evidence type="ECO:0000313" key="13">
    <source>
        <dbReference type="Proteomes" id="UP000225972"/>
    </source>
</evidence>
<evidence type="ECO:0000259" key="11">
    <source>
        <dbReference type="PROSITE" id="PS51855"/>
    </source>
</evidence>
<dbReference type="EC" id="3.5.4.10" evidence="10"/>
<dbReference type="InterPro" id="IPR011607">
    <property type="entry name" value="MGS-like_dom"/>
</dbReference>
<dbReference type="PANTHER" id="PTHR11692">
    <property type="entry name" value="BIFUNCTIONAL PURINE BIOSYNTHESIS PROTEIN PURH"/>
    <property type="match status" value="1"/>
</dbReference>
<comment type="domain">
    <text evidence="10">The IMP cyclohydrolase activity resides in the N-terminal region.</text>
</comment>
<dbReference type="Pfam" id="PF02142">
    <property type="entry name" value="MGS"/>
    <property type="match status" value="1"/>
</dbReference>
<dbReference type="GO" id="GO:0004643">
    <property type="term" value="F:phosphoribosylaminoimidazolecarboxamide formyltransferase activity"/>
    <property type="evidence" value="ECO:0007669"/>
    <property type="project" value="UniProtKB-UniRule"/>
</dbReference>
<evidence type="ECO:0000256" key="5">
    <source>
        <dbReference type="ARBA" id="ARBA00022755"/>
    </source>
</evidence>
<dbReference type="InterPro" id="IPR002695">
    <property type="entry name" value="PurH-like"/>
</dbReference>
<dbReference type="SUPFAM" id="SSF52335">
    <property type="entry name" value="Methylglyoxal synthase-like"/>
    <property type="match status" value="1"/>
</dbReference>
<dbReference type="FunFam" id="3.40.50.1380:FF:000001">
    <property type="entry name" value="Bifunctional purine biosynthesis protein PurH"/>
    <property type="match status" value="1"/>
</dbReference>
<sequence>MTDQPIRRALISVSDKTGLIDLAKALEARGVEILSTGGSAAAIRDAGVAVKDVAEVTGFPEMMDGRVKTLHPMVHGGLLALRDNDSHVAAMDEHGIGAIDLLVVNLYPFEATVAKGADYETCIENIDIGGPAMIRAAAKNHGFVTTIVDVEDYDALLAEMDTQNGATTLAFRQRSAQIAYARTGAYDAAVSSWMADAIGQEAPRRRAVAGSIAQTLRYGENPHQKAAFYTDGTGRPGVATAAQLQGKELSYNNINDTDAAFELVAEFDPAETAACAIIKHANPCGVAKGATLTEAYKAAFDCDRTSAFGGIVALNQTLDADTAREITGIFTEVVIAPEATDEAKEVFAAKKNLRLLTTGGLPDVRVGGQTLRQVAGGFLMQDKDVGYIGLDDLKVVTKVAPTEEQMRDLLFAWKVAKHVKSNAIVYVKDGATVGVGAGQMSRVDSALIAAKKAERMAEALGLAEPLTKGSAVASDAFFPFPDGLMEAAAAGATCVIQPGGSMRDDEVIAAADEAGLAMVFTGMRHFRH</sequence>
<dbReference type="GO" id="GO:0005829">
    <property type="term" value="C:cytosol"/>
    <property type="evidence" value="ECO:0007669"/>
    <property type="project" value="TreeGrafter"/>
</dbReference>
<dbReference type="NCBIfam" id="NF002049">
    <property type="entry name" value="PRK00881.1"/>
    <property type="match status" value="1"/>
</dbReference>
<protein>
    <recommendedName>
        <fullName evidence="10">Bifunctional purine biosynthesis protein PurH</fullName>
    </recommendedName>
    <domain>
        <recommendedName>
            <fullName evidence="10">Phosphoribosylaminoimidazolecarboxamide formyltransferase</fullName>
            <ecNumber evidence="10">2.1.2.3</ecNumber>
        </recommendedName>
        <alternativeName>
            <fullName evidence="10">AICAR transformylase</fullName>
        </alternativeName>
    </domain>
    <domain>
        <recommendedName>
            <fullName evidence="10">IMP cyclohydrolase</fullName>
            <ecNumber evidence="10">3.5.4.10</ecNumber>
        </recommendedName>
        <alternativeName>
            <fullName evidence="10">ATIC</fullName>
        </alternativeName>
        <alternativeName>
            <fullName evidence="10">IMP synthase</fullName>
        </alternativeName>
        <alternativeName>
            <fullName evidence="10">Inosinicase</fullName>
        </alternativeName>
    </domain>
</protein>
<evidence type="ECO:0000313" key="12">
    <source>
        <dbReference type="EMBL" id="SMX27001.1"/>
    </source>
</evidence>
<reference evidence="13" key="1">
    <citation type="submission" date="2017-05" db="EMBL/GenBank/DDBJ databases">
        <authorList>
            <person name="Rodrigo-Torres L."/>
            <person name="Arahal R. D."/>
            <person name="Lucena T."/>
        </authorList>
    </citation>
    <scope>NUCLEOTIDE SEQUENCE [LARGE SCALE GENOMIC DNA]</scope>
    <source>
        <strain evidence="13">CECT 8649</strain>
    </source>
</reference>
<dbReference type="RefSeq" id="WP_099243216.1">
    <property type="nucleotide sequence ID" value="NZ_FXXP01000001.1"/>
</dbReference>
<evidence type="ECO:0000256" key="8">
    <source>
        <dbReference type="ARBA" id="ARBA00050488"/>
    </source>
</evidence>
<evidence type="ECO:0000256" key="10">
    <source>
        <dbReference type="HAMAP-Rule" id="MF_00139"/>
    </source>
</evidence>
<feature type="domain" description="MGS-like" evidence="11">
    <location>
        <begin position="1"/>
        <end position="148"/>
    </location>
</feature>
<dbReference type="FunFam" id="3.40.140.20:FF:000002">
    <property type="entry name" value="Bifunctional purine biosynthesis protein PurH"/>
    <property type="match status" value="1"/>
</dbReference>
<dbReference type="CDD" id="cd01421">
    <property type="entry name" value="IMPCH"/>
    <property type="match status" value="1"/>
</dbReference>
<dbReference type="EMBL" id="FXXP01000001">
    <property type="protein sequence ID" value="SMX27001.1"/>
    <property type="molecule type" value="Genomic_DNA"/>
</dbReference>
<dbReference type="Gene3D" id="3.40.50.1380">
    <property type="entry name" value="Methylglyoxal synthase-like domain"/>
    <property type="match status" value="1"/>
</dbReference>
<dbReference type="Pfam" id="PF01808">
    <property type="entry name" value="AICARFT_IMPCHas"/>
    <property type="match status" value="1"/>
</dbReference>
<dbReference type="SUPFAM" id="SSF53927">
    <property type="entry name" value="Cytidine deaminase-like"/>
    <property type="match status" value="1"/>
</dbReference>
<dbReference type="UniPathway" id="UPA00074">
    <property type="reaction ID" value="UER00133"/>
</dbReference>
<dbReference type="Gene3D" id="3.40.140.20">
    <property type="match status" value="2"/>
</dbReference>
<dbReference type="AlphaFoldDB" id="A0A238J8F5"/>
<name>A0A238J8F5_9RHOB</name>
<comment type="catalytic activity">
    <reaction evidence="8 10">
        <text>(6R)-10-formyltetrahydrofolate + 5-amino-1-(5-phospho-beta-D-ribosyl)imidazole-4-carboxamide = 5-formamido-1-(5-phospho-D-ribosyl)imidazole-4-carboxamide + (6S)-5,6,7,8-tetrahydrofolate</text>
        <dbReference type="Rhea" id="RHEA:22192"/>
        <dbReference type="ChEBI" id="CHEBI:57453"/>
        <dbReference type="ChEBI" id="CHEBI:58467"/>
        <dbReference type="ChEBI" id="CHEBI:58475"/>
        <dbReference type="ChEBI" id="CHEBI:195366"/>
        <dbReference type="EC" id="2.1.2.3"/>
    </reaction>
</comment>
<evidence type="ECO:0000256" key="4">
    <source>
        <dbReference type="ARBA" id="ARBA00022679"/>
    </source>
</evidence>
<accession>A0A238J8F5</accession>
<gene>
    <name evidence="10 12" type="primary">purH</name>
    <name evidence="12" type="ORF">TRP8649_01103</name>
</gene>
<organism evidence="12 13">
    <name type="scientific">Pelagimonas phthalicica</name>
    <dbReference type="NCBI Taxonomy" id="1037362"/>
    <lineage>
        <taxon>Bacteria</taxon>
        <taxon>Pseudomonadati</taxon>
        <taxon>Pseudomonadota</taxon>
        <taxon>Alphaproteobacteria</taxon>
        <taxon>Rhodobacterales</taxon>
        <taxon>Roseobacteraceae</taxon>
        <taxon>Pelagimonas</taxon>
    </lineage>
</organism>
<dbReference type="InterPro" id="IPR036914">
    <property type="entry name" value="MGS-like_dom_sf"/>
</dbReference>
<evidence type="ECO:0000256" key="6">
    <source>
        <dbReference type="ARBA" id="ARBA00022801"/>
    </source>
</evidence>
<evidence type="ECO:0000256" key="7">
    <source>
        <dbReference type="ARBA" id="ARBA00023268"/>
    </source>
</evidence>
<comment type="catalytic activity">
    <reaction evidence="9 10">
        <text>IMP + H2O = 5-formamido-1-(5-phospho-D-ribosyl)imidazole-4-carboxamide</text>
        <dbReference type="Rhea" id="RHEA:18445"/>
        <dbReference type="ChEBI" id="CHEBI:15377"/>
        <dbReference type="ChEBI" id="CHEBI:58053"/>
        <dbReference type="ChEBI" id="CHEBI:58467"/>
        <dbReference type="EC" id="3.5.4.10"/>
    </reaction>
</comment>
<comment type="similarity">
    <text evidence="3 10">Belongs to the PurH family.</text>
</comment>
<keyword evidence="13" id="KW-1185">Reference proteome</keyword>
<dbReference type="OrthoDB" id="9802065at2"/>
<evidence type="ECO:0000256" key="1">
    <source>
        <dbReference type="ARBA" id="ARBA00004844"/>
    </source>
</evidence>
<dbReference type="SMART" id="SM00798">
    <property type="entry name" value="AICARFT_IMPCHas"/>
    <property type="match status" value="1"/>
</dbReference>
<dbReference type="NCBIfam" id="TIGR00355">
    <property type="entry name" value="purH"/>
    <property type="match status" value="1"/>
</dbReference>
<dbReference type="EC" id="2.1.2.3" evidence="10"/>
<dbReference type="PANTHER" id="PTHR11692:SF0">
    <property type="entry name" value="BIFUNCTIONAL PURINE BIOSYNTHESIS PROTEIN ATIC"/>
    <property type="match status" value="1"/>
</dbReference>
<dbReference type="Proteomes" id="UP000225972">
    <property type="component" value="Unassembled WGS sequence"/>
</dbReference>
<dbReference type="SMART" id="SM00851">
    <property type="entry name" value="MGS"/>
    <property type="match status" value="1"/>
</dbReference>
<dbReference type="PIRSF" id="PIRSF000414">
    <property type="entry name" value="AICARFT_IMPCHas"/>
    <property type="match status" value="1"/>
</dbReference>